<dbReference type="EMBL" id="MLAK01001004">
    <property type="protein sequence ID" value="OHS99477.1"/>
    <property type="molecule type" value="Genomic_DNA"/>
</dbReference>
<evidence type="ECO:0000313" key="1">
    <source>
        <dbReference type="EMBL" id="OHS99477.1"/>
    </source>
</evidence>
<reference evidence="1" key="1">
    <citation type="submission" date="2016-10" db="EMBL/GenBank/DDBJ databases">
        <authorList>
            <person name="Benchimol M."/>
            <person name="Almeida L.G."/>
            <person name="Vasconcelos A.T."/>
            <person name="Perreira-Neves A."/>
            <person name="Rosa I.A."/>
            <person name="Tasca T."/>
            <person name="Bogo M.R."/>
            <person name="de Souza W."/>
        </authorList>
    </citation>
    <scope>NUCLEOTIDE SEQUENCE [LARGE SCALE GENOMIC DNA]</scope>
    <source>
        <strain evidence="1">K</strain>
    </source>
</reference>
<organism evidence="1 2">
    <name type="scientific">Tritrichomonas foetus</name>
    <dbReference type="NCBI Taxonomy" id="1144522"/>
    <lineage>
        <taxon>Eukaryota</taxon>
        <taxon>Metamonada</taxon>
        <taxon>Parabasalia</taxon>
        <taxon>Tritrichomonadida</taxon>
        <taxon>Tritrichomonadidae</taxon>
        <taxon>Tritrichomonas</taxon>
    </lineage>
</organism>
<gene>
    <name evidence="1" type="ORF">TRFO_08429</name>
</gene>
<evidence type="ECO:0000313" key="2">
    <source>
        <dbReference type="Proteomes" id="UP000179807"/>
    </source>
</evidence>
<dbReference type="Proteomes" id="UP000179807">
    <property type="component" value="Unassembled WGS sequence"/>
</dbReference>
<comment type="caution">
    <text evidence="1">The sequence shown here is derived from an EMBL/GenBank/DDBJ whole genome shotgun (WGS) entry which is preliminary data.</text>
</comment>
<dbReference type="VEuPathDB" id="TrichDB:TRFO_08429"/>
<dbReference type="GeneID" id="94828984"/>
<accession>A0A1J4JPM1</accession>
<sequence length="178" mass="20739">MILAFLLISCSSQYSKKSYHNHRADIKKYDKNDIFDEIYNIFEESPSPNNQVNELNLTSQMITTPLLELNLVYENFGKLENIGLSRNLTSSEQIQLQNLIEVIQENENKIEKMASHLKSTYQELSLRQLSNATLSEDILSEYYLEFNQFLDFIYPLLTHLNLLNQSNLLSPSLIQKKN</sequence>
<dbReference type="AlphaFoldDB" id="A0A1J4JPM1"/>
<proteinExistence type="predicted"/>
<protein>
    <submittedName>
        <fullName evidence="1">Uncharacterized protein</fullName>
    </submittedName>
</protein>
<name>A0A1J4JPM1_9EUKA</name>
<keyword evidence="2" id="KW-1185">Reference proteome</keyword>
<dbReference type="RefSeq" id="XP_068352614.1">
    <property type="nucleotide sequence ID" value="XM_068494280.1"/>
</dbReference>